<organism evidence="2 3">
    <name type="scientific">Rotaria magnacalcarata</name>
    <dbReference type="NCBI Taxonomy" id="392030"/>
    <lineage>
        <taxon>Eukaryota</taxon>
        <taxon>Metazoa</taxon>
        <taxon>Spiralia</taxon>
        <taxon>Gnathifera</taxon>
        <taxon>Rotifera</taxon>
        <taxon>Eurotatoria</taxon>
        <taxon>Bdelloidea</taxon>
        <taxon>Philodinida</taxon>
        <taxon>Philodinidae</taxon>
        <taxon>Rotaria</taxon>
    </lineage>
</organism>
<proteinExistence type="predicted"/>
<dbReference type="AlphaFoldDB" id="A0A8S3HQX6"/>
<dbReference type="Proteomes" id="UP000681720">
    <property type="component" value="Unassembled WGS sequence"/>
</dbReference>
<feature type="non-terminal residue" evidence="2">
    <location>
        <position position="169"/>
    </location>
</feature>
<accession>A0A8S3HQX6</accession>
<evidence type="ECO:0000313" key="3">
    <source>
        <dbReference type="Proteomes" id="UP000681720"/>
    </source>
</evidence>
<comment type="caution">
    <text evidence="2">The sequence shown here is derived from an EMBL/GenBank/DDBJ whole genome shotgun (WGS) entry which is preliminary data.</text>
</comment>
<feature type="region of interest" description="Disordered" evidence="1">
    <location>
        <begin position="129"/>
        <end position="149"/>
    </location>
</feature>
<feature type="compositionally biased region" description="Acidic residues" evidence="1">
    <location>
        <begin position="129"/>
        <end position="138"/>
    </location>
</feature>
<evidence type="ECO:0000313" key="2">
    <source>
        <dbReference type="EMBL" id="CAF5187453.1"/>
    </source>
</evidence>
<evidence type="ECO:0000256" key="1">
    <source>
        <dbReference type="SAM" id="MobiDB-lite"/>
    </source>
</evidence>
<reference evidence="2" key="1">
    <citation type="submission" date="2021-02" db="EMBL/GenBank/DDBJ databases">
        <authorList>
            <person name="Nowell W R."/>
        </authorList>
    </citation>
    <scope>NUCLEOTIDE SEQUENCE</scope>
</reference>
<protein>
    <submittedName>
        <fullName evidence="2">Uncharacterized protein</fullName>
    </submittedName>
</protein>
<gene>
    <name evidence="2" type="ORF">GIL414_LOCUS71649</name>
</gene>
<dbReference type="EMBL" id="CAJOBJ010334730">
    <property type="protein sequence ID" value="CAF5187453.1"/>
    <property type="molecule type" value="Genomic_DNA"/>
</dbReference>
<name>A0A8S3HQX6_9BILA</name>
<sequence length="169" mass="19858">FNPYKKLFEDAIVHRSNINIEKCKVDKNYQGLKEKYIIHAQDKKADLLQFLVKRFNNRPILDHSPESEFHQACLQLVISLAQRPLEVKLDNFSHLVQEQIDEATFDWPAYLLGNQNEQLVASIDWNEEESIDEDDDDDNNKLDSTYLQNNDSEEVHIESKLIDDIEQQN</sequence>